<sequence length="214" mass="23418">MYLPRQFREDRTDVLHAAIRDYPMAQLVTFGTAGLEATPLPLLLDLSDSGGQGHLLGHVARANPQWKTTDQSVEALAIFSGPDGYVSPGWYETKRQTGKVVPTWNYVTIQVRGRISFFDDAAGLLDIVRRLTERHEDGRDAPWAVADAPADFIASQLRAIVGLRLEITEITGKWKMSQNRSEADRAGVIEGLRSEGNPGADAVAEAVATAMTED</sequence>
<name>A0A964E2K4_9PROT</name>
<dbReference type="PIRSF" id="PIRSF010372">
    <property type="entry name" value="PaiB"/>
    <property type="match status" value="1"/>
</dbReference>
<proteinExistence type="predicted"/>
<dbReference type="PANTHER" id="PTHR35802">
    <property type="entry name" value="PROTEASE SYNTHASE AND SPORULATION PROTEIN PAI 2"/>
    <property type="match status" value="1"/>
</dbReference>
<comment type="caution">
    <text evidence="1">The sequence shown here is derived from an EMBL/GenBank/DDBJ whole genome shotgun (WGS) entry which is preliminary data.</text>
</comment>
<evidence type="ECO:0000313" key="2">
    <source>
        <dbReference type="Proteomes" id="UP000721844"/>
    </source>
</evidence>
<dbReference type="Gene3D" id="2.30.110.10">
    <property type="entry name" value="Electron Transport, Fmn-binding Protein, Chain A"/>
    <property type="match status" value="1"/>
</dbReference>
<dbReference type="InterPro" id="IPR012349">
    <property type="entry name" value="Split_barrel_FMN-bd"/>
</dbReference>
<dbReference type="AlphaFoldDB" id="A0A964E2K4"/>
<evidence type="ECO:0000313" key="1">
    <source>
        <dbReference type="EMBL" id="MCB8879511.1"/>
    </source>
</evidence>
<dbReference type="Pfam" id="PF04299">
    <property type="entry name" value="FMN_bind_2"/>
    <property type="match status" value="1"/>
</dbReference>
<dbReference type="RefSeq" id="WP_227306147.1">
    <property type="nucleotide sequence ID" value="NZ_JAESVA010000002.1"/>
</dbReference>
<gene>
    <name evidence="1" type="ORF">ACELLULO517_04645</name>
</gene>
<accession>A0A964E2K4</accession>
<protein>
    <submittedName>
        <fullName evidence="1">FMN-binding negative transcriptional regulator</fullName>
    </submittedName>
</protein>
<dbReference type="EMBL" id="JAESVA010000002">
    <property type="protein sequence ID" value="MCB8879511.1"/>
    <property type="molecule type" value="Genomic_DNA"/>
</dbReference>
<dbReference type="InterPro" id="IPR007396">
    <property type="entry name" value="TR_PAI2-type"/>
</dbReference>
<dbReference type="SUPFAM" id="SSF50475">
    <property type="entry name" value="FMN-binding split barrel"/>
    <property type="match status" value="1"/>
</dbReference>
<keyword evidence="2" id="KW-1185">Reference proteome</keyword>
<dbReference type="Proteomes" id="UP000721844">
    <property type="component" value="Unassembled WGS sequence"/>
</dbReference>
<organism evidence="1 2">
    <name type="scientific">Acidisoma cellulosilyticum</name>
    <dbReference type="NCBI Taxonomy" id="2802395"/>
    <lineage>
        <taxon>Bacteria</taxon>
        <taxon>Pseudomonadati</taxon>
        <taxon>Pseudomonadota</taxon>
        <taxon>Alphaproteobacteria</taxon>
        <taxon>Acetobacterales</taxon>
        <taxon>Acidocellaceae</taxon>
        <taxon>Acidisoma</taxon>
    </lineage>
</organism>
<dbReference type="PANTHER" id="PTHR35802:SF1">
    <property type="entry name" value="PROTEASE SYNTHASE AND SPORULATION PROTEIN PAI 2"/>
    <property type="match status" value="1"/>
</dbReference>
<reference evidence="1 2" key="1">
    <citation type="journal article" date="2021" name="Microorganisms">
        <title>Acidisoma silvae sp. nov. and Acidisomacellulosilytica sp. nov., Two Acidophilic Bacteria Isolated from Decaying Wood, Hydrolyzing Cellulose and Producing Poly-3-hydroxybutyrate.</title>
        <authorList>
            <person name="Mieszkin S."/>
            <person name="Pouder E."/>
            <person name="Uroz S."/>
            <person name="Simon-Colin C."/>
            <person name="Alain K."/>
        </authorList>
    </citation>
    <scope>NUCLEOTIDE SEQUENCE [LARGE SCALE GENOMIC DNA]</scope>
    <source>
        <strain evidence="1 2">HW T5.17</strain>
    </source>
</reference>